<feature type="transmembrane region" description="Helical" evidence="8">
    <location>
        <begin position="106"/>
        <end position="125"/>
    </location>
</feature>
<evidence type="ECO:0000256" key="6">
    <source>
        <dbReference type="ARBA" id="ARBA00022989"/>
    </source>
</evidence>
<dbReference type="GO" id="GO:0016036">
    <property type="term" value="P:cellular response to phosphate starvation"/>
    <property type="evidence" value="ECO:0007669"/>
    <property type="project" value="InterPro"/>
</dbReference>
<name>A0A9E4K1W0_9GAMM</name>
<dbReference type="InterPro" id="IPR020948">
    <property type="entry name" value="P_starv_induced_PsiE-like"/>
</dbReference>
<dbReference type="InterPro" id="IPR009315">
    <property type="entry name" value="P_starv_induced_PsiE"/>
</dbReference>
<proteinExistence type="inferred from homology"/>
<evidence type="ECO:0000256" key="7">
    <source>
        <dbReference type="ARBA" id="ARBA00023136"/>
    </source>
</evidence>
<evidence type="ECO:0000256" key="4">
    <source>
        <dbReference type="ARBA" id="ARBA00022475"/>
    </source>
</evidence>
<feature type="transmembrane region" description="Helical" evidence="8">
    <location>
        <begin position="20"/>
        <end position="42"/>
    </location>
</feature>
<evidence type="ECO:0000256" key="2">
    <source>
        <dbReference type="ARBA" id="ARBA00005632"/>
    </source>
</evidence>
<evidence type="ECO:0000313" key="9">
    <source>
        <dbReference type="EMBL" id="MCG7938091.1"/>
    </source>
</evidence>
<comment type="similarity">
    <text evidence="2">Belongs to the PsiE family.</text>
</comment>
<comment type="caution">
    <text evidence="9">The sequence shown here is derived from an EMBL/GenBank/DDBJ whole genome shotgun (WGS) entry which is preliminary data.</text>
</comment>
<comment type="subcellular location">
    <subcellularLocation>
        <location evidence="1">Cell inner membrane</location>
        <topology evidence="1">Multi-pass membrane protein</topology>
    </subcellularLocation>
</comment>
<gene>
    <name evidence="9" type="ORF">JAZ04_04425</name>
</gene>
<dbReference type="PANTHER" id="PTHR37819:SF1">
    <property type="entry name" value="PROTEIN PSIE"/>
    <property type="match status" value="1"/>
</dbReference>
<evidence type="ECO:0000313" key="10">
    <source>
        <dbReference type="Proteomes" id="UP000886687"/>
    </source>
</evidence>
<sequence length="137" mass="15493">MSEPKSFQIIEKMGDILVETFHIVGLFVIGATVVWSGVVAYMEMVSHGHATLKDILLLFIYLELGAMVGIYFKTRRLPVQFLIYIAITALTRLLTIDIKQMPNETILTVTGAILMLTFAILVLRFRHSQVKAEHEDL</sequence>
<dbReference type="Pfam" id="PF06146">
    <property type="entry name" value="PsiE"/>
    <property type="match status" value="1"/>
</dbReference>
<keyword evidence="4" id="KW-1003">Cell membrane</keyword>
<evidence type="ECO:0000256" key="5">
    <source>
        <dbReference type="ARBA" id="ARBA00022692"/>
    </source>
</evidence>
<reference evidence="9" key="1">
    <citation type="journal article" date="2021" name="Proc. Natl. Acad. Sci. U.S.A.">
        <title>Global biogeography of chemosynthetic symbionts reveals both localized and globally distributed symbiont groups. .</title>
        <authorList>
            <person name="Osvatic J.T."/>
            <person name="Wilkins L.G.E."/>
            <person name="Leibrecht L."/>
            <person name="Leray M."/>
            <person name="Zauner S."/>
            <person name="Polzin J."/>
            <person name="Camacho Y."/>
            <person name="Gros O."/>
            <person name="van Gils J.A."/>
            <person name="Eisen J.A."/>
            <person name="Petersen J.M."/>
            <person name="Yuen B."/>
        </authorList>
    </citation>
    <scope>NUCLEOTIDE SEQUENCE</scope>
    <source>
        <strain evidence="9">MAGL173</strain>
    </source>
</reference>
<evidence type="ECO:0000256" key="8">
    <source>
        <dbReference type="SAM" id="Phobius"/>
    </source>
</evidence>
<feature type="transmembrane region" description="Helical" evidence="8">
    <location>
        <begin position="78"/>
        <end position="94"/>
    </location>
</feature>
<organism evidence="9 10">
    <name type="scientific">Candidatus Thiodiazotropha lotti</name>
    <dbReference type="NCBI Taxonomy" id="2792787"/>
    <lineage>
        <taxon>Bacteria</taxon>
        <taxon>Pseudomonadati</taxon>
        <taxon>Pseudomonadota</taxon>
        <taxon>Gammaproteobacteria</taxon>
        <taxon>Chromatiales</taxon>
        <taxon>Sedimenticolaceae</taxon>
        <taxon>Candidatus Thiodiazotropha</taxon>
    </lineage>
</organism>
<keyword evidence="7 8" id="KW-0472">Membrane</keyword>
<dbReference type="EMBL" id="JAEPDI010000001">
    <property type="protein sequence ID" value="MCG7938091.1"/>
    <property type="molecule type" value="Genomic_DNA"/>
</dbReference>
<dbReference type="Proteomes" id="UP000886687">
    <property type="component" value="Unassembled WGS sequence"/>
</dbReference>
<dbReference type="GO" id="GO:0005886">
    <property type="term" value="C:plasma membrane"/>
    <property type="evidence" value="ECO:0007669"/>
    <property type="project" value="UniProtKB-SubCell"/>
</dbReference>
<dbReference type="PIRSF" id="PIRSF029598">
    <property type="entry name" value="PsiE"/>
    <property type="match status" value="1"/>
</dbReference>
<feature type="transmembrane region" description="Helical" evidence="8">
    <location>
        <begin position="54"/>
        <end position="72"/>
    </location>
</feature>
<protein>
    <recommendedName>
        <fullName evidence="3">Protein PsiE</fullName>
    </recommendedName>
</protein>
<keyword evidence="6 8" id="KW-1133">Transmembrane helix</keyword>
<evidence type="ECO:0000256" key="1">
    <source>
        <dbReference type="ARBA" id="ARBA00004429"/>
    </source>
</evidence>
<dbReference type="AlphaFoldDB" id="A0A9E4K1W0"/>
<evidence type="ECO:0000256" key="3">
    <source>
        <dbReference type="ARBA" id="ARBA00021903"/>
    </source>
</evidence>
<dbReference type="PANTHER" id="PTHR37819">
    <property type="entry name" value="PROTEIN PSIE"/>
    <property type="match status" value="1"/>
</dbReference>
<accession>A0A9E4K1W0</accession>
<keyword evidence="5 8" id="KW-0812">Transmembrane</keyword>